<evidence type="ECO:0000256" key="5">
    <source>
        <dbReference type="ARBA" id="ARBA00023049"/>
    </source>
</evidence>
<dbReference type="Pfam" id="PF13688">
    <property type="entry name" value="Reprolysin_5"/>
    <property type="match status" value="1"/>
</dbReference>
<name>K1PXB8_MAGGI</name>
<evidence type="ECO:0000256" key="8">
    <source>
        <dbReference type="PROSITE-ProRule" id="PRU00276"/>
    </source>
</evidence>
<dbReference type="Pfam" id="PF17771">
    <property type="entry name" value="ADAMTS_CR_2"/>
    <property type="match status" value="1"/>
</dbReference>
<dbReference type="AlphaFoldDB" id="K1PXB8"/>
<dbReference type="Gene3D" id="3.40.1620.60">
    <property type="match status" value="1"/>
</dbReference>
<comment type="caution">
    <text evidence="8">Lacks conserved residue(s) required for the propagation of feature annotation.</text>
</comment>
<dbReference type="InParanoid" id="K1PXB8"/>
<keyword evidence="1" id="KW-0645">Protease</keyword>
<dbReference type="InterPro" id="IPR024079">
    <property type="entry name" value="MetalloPept_cat_dom_sf"/>
</dbReference>
<accession>K1PXB8</accession>
<dbReference type="Gene3D" id="3.40.390.10">
    <property type="entry name" value="Collagenase (Catalytic Domain)"/>
    <property type="match status" value="1"/>
</dbReference>
<keyword evidence="5" id="KW-0482">Metalloprotease</keyword>
<dbReference type="PROSITE" id="PS50215">
    <property type="entry name" value="ADAM_MEPRO"/>
    <property type="match status" value="1"/>
</dbReference>
<gene>
    <name evidence="9" type="ORF">CGI_10016695</name>
</gene>
<reference evidence="9" key="1">
    <citation type="journal article" date="2012" name="Nature">
        <title>The oyster genome reveals stress adaptation and complexity of shell formation.</title>
        <authorList>
            <person name="Zhang G."/>
            <person name="Fang X."/>
            <person name="Guo X."/>
            <person name="Li L."/>
            <person name="Luo R."/>
            <person name="Xu F."/>
            <person name="Yang P."/>
            <person name="Zhang L."/>
            <person name="Wang X."/>
            <person name="Qi H."/>
            <person name="Xiong Z."/>
            <person name="Que H."/>
            <person name="Xie Y."/>
            <person name="Holland P.W."/>
            <person name="Paps J."/>
            <person name="Zhu Y."/>
            <person name="Wu F."/>
            <person name="Chen Y."/>
            <person name="Wang J."/>
            <person name="Peng C."/>
            <person name="Meng J."/>
            <person name="Yang L."/>
            <person name="Liu J."/>
            <person name="Wen B."/>
            <person name="Zhang N."/>
            <person name="Huang Z."/>
            <person name="Zhu Q."/>
            <person name="Feng Y."/>
            <person name="Mount A."/>
            <person name="Hedgecock D."/>
            <person name="Xu Z."/>
            <person name="Liu Y."/>
            <person name="Domazet-Loso T."/>
            <person name="Du Y."/>
            <person name="Sun X."/>
            <person name="Zhang S."/>
            <person name="Liu B."/>
            <person name="Cheng P."/>
            <person name="Jiang X."/>
            <person name="Li J."/>
            <person name="Fan D."/>
            <person name="Wang W."/>
            <person name="Fu W."/>
            <person name="Wang T."/>
            <person name="Wang B."/>
            <person name="Zhang J."/>
            <person name="Peng Z."/>
            <person name="Li Y."/>
            <person name="Li N."/>
            <person name="Wang J."/>
            <person name="Chen M."/>
            <person name="He Y."/>
            <person name="Tan F."/>
            <person name="Song X."/>
            <person name="Zheng Q."/>
            <person name="Huang R."/>
            <person name="Yang H."/>
            <person name="Du X."/>
            <person name="Chen L."/>
            <person name="Yang M."/>
            <person name="Gaffney P.M."/>
            <person name="Wang S."/>
            <person name="Luo L."/>
            <person name="She Z."/>
            <person name="Ming Y."/>
            <person name="Huang W."/>
            <person name="Zhang S."/>
            <person name="Huang B."/>
            <person name="Zhang Y."/>
            <person name="Qu T."/>
            <person name="Ni P."/>
            <person name="Miao G."/>
            <person name="Wang J."/>
            <person name="Wang Q."/>
            <person name="Steinberg C.E."/>
            <person name="Wang H."/>
            <person name="Li N."/>
            <person name="Qian L."/>
            <person name="Zhang G."/>
            <person name="Li Y."/>
            <person name="Yang H."/>
            <person name="Liu X."/>
            <person name="Wang J."/>
            <person name="Yin Y."/>
            <person name="Wang J."/>
        </authorList>
    </citation>
    <scope>NUCLEOTIDE SEQUENCE [LARGE SCALE GENOMIC DNA]</scope>
    <source>
        <strain evidence="9">05x7-T-G4-1.051#20</strain>
    </source>
</reference>
<dbReference type="HOGENOM" id="CLU_344263_0_0_1"/>
<organism evidence="9">
    <name type="scientific">Magallana gigas</name>
    <name type="common">Pacific oyster</name>
    <name type="synonym">Crassostrea gigas</name>
    <dbReference type="NCBI Taxonomy" id="29159"/>
    <lineage>
        <taxon>Eukaryota</taxon>
        <taxon>Metazoa</taxon>
        <taxon>Spiralia</taxon>
        <taxon>Lophotrochozoa</taxon>
        <taxon>Mollusca</taxon>
        <taxon>Bivalvia</taxon>
        <taxon>Autobranchia</taxon>
        <taxon>Pteriomorphia</taxon>
        <taxon>Ostreida</taxon>
        <taxon>Ostreoidea</taxon>
        <taxon>Ostreidae</taxon>
        <taxon>Magallana</taxon>
    </lineage>
</organism>
<sequence>MEGEYMGEVTVNLKEDGERLRRSADGVSIPAKTIEVTFPFNNGQVDLHLKRMDELSANVPVFAANDRGEIVRQYIQDKSNVFFYQDESKFAAFYVETTDNALCMFGSFEDRSNEYFLEPKEKNCNPESSGVFKILMAKHTNIAYNDSIPIDKTQRRYKATPPGAPVPEALVRRKRAVPEYKIETLLVVDFSVYNYWYTQSTKTTSGERDAEAKANIRQYYAWVINGMDVRYKNIQTSSYTISVVFAGIYIADTPSKSTFTENNKDSSVPTPKVEASTVLSDVTSWVNSNAGSLPSNDHAMMFSRYDFTSSGSSSNAGLAWVGAVCTTQSVSIVEDHFNFIIMTVAAHELGHSLSAEHDGTGNGCSSSDAFIMAASSSIVDNTNPWKFSTCSTGYFTAYISALNSGSSGNCMTTLNAGFDPTALNQYTSLPGQVYDADAMCRHIVGPASSFCMFPYNNNYSSICTTLWCRKTDGSGQCESAAGADGLQCGNRKWCVSGVCTDDDCAPSGDESCLYGDRSGEVIIFNNAGKPCSQVANEPHICYSVSDECCKTCAKFYTGRQGCLYGDKALGCTSGHCAANPDLCCGTCYTGTTAVPLTELYRRRLGSRFKRCRVKRVRSGSLIVDYDVITDEEPASASDVVSVAKDLVSGTENVTYDGQAAPVSSAAFVDSSGTNVNISSATTGCEVLESSSSCGSGYKCIEGSSGPYCRKSVSEYDTQMLIIIGAVVGSVCLLVTTAGILVLCICKNQRKEKDRSRHGIDNPAITPDDFHHNGRLHYENDSDMGSPFYGRRWYPGYNEMAPNGTWHQQPMSNVKYSIPRPKY</sequence>
<dbReference type="InterPro" id="IPR001590">
    <property type="entry name" value="Peptidase_M12B"/>
</dbReference>
<keyword evidence="2 8" id="KW-0479">Metal-binding</keyword>
<keyword evidence="6" id="KW-1015">Disulfide bond</keyword>
<keyword evidence="7" id="KW-0325">Glycoprotein</keyword>
<evidence type="ECO:0000256" key="7">
    <source>
        <dbReference type="ARBA" id="ARBA00023180"/>
    </source>
</evidence>
<dbReference type="InterPro" id="IPR041645">
    <property type="entry name" value="ADAMTS_CR_2"/>
</dbReference>
<feature type="binding site" evidence="8">
    <location>
        <position position="357"/>
    </location>
    <ligand>
        <name>Zn(2+)</name>
        <dbReference type="ChEBI" id="CHEBI:29105"/>
        <note>catalytic</note>
    </ligand>
</feature>
<feature type="active site" evidence="8">
    <location>
        <position position="348"/>
    </location>
</feature>
<dbReference type="GO" id="GO:0046872">
    <property type="term" value="F:metal ion binding"/>
    <property type="evidence" value="ECO:0007669"/>
    <property type="project" value="UniProtKB-KW"/>
</dbReference>
<feature type="binding site" evidence="8">
    <location>
        <position position="347"/>
    </location>
    <ligand>
        <name>Zn(2+)</name>
        <dbReference type="ChEBI" id="CHEBI:29105"/>
        <note>catalytic</note>
    </ligand>
</feature>
<evidence type="ECO:0000256" key="4">
    <source>
        <dbReference type="ARBA" id="ARBA00022833"/>
    </source>
</evidence>
<dbReference type="GO" id="GO:0004222">
    <property type="term" value="F:metalloendopeptidase activity"/>
    <property type="evidence" value="ECO:0007669"/>
    <property type="project" value="InterPro"/>
</dbReference>
<keyword evidence="4 8" id="KW-0862">Zinc</keyword>
<protein>
    <submittedName>
        <fullName evidence="9">A disintegrin and metalloproteinase with thrombospondin motifs 1</fullName>
    </submittedName>
</protein>
<feature type="binding site" evidence="8">
    <location>
        <position position="351"/>
    </location>
    <ligand>
        <name>Zn(2+)</name>
        <dbReference type="ChEBI" id="CHEBI:29105"/>
        <note>catalytic</note>
    </ligand>
</feature>
<evidence type="ECO:0000256" key="1">
    <source>
        <dbReference type="ARBA" id="ARBA00022670"/>
    </source>
</evidence>
<evidence type="ECO:0000256" key="2">
    <source>
        <dbReference type="ARBA" id="ARBA00022723"/>
    </source>
</evidence>
<keyword evidence="3" id="KW-0378">Hydrolase</keyword>
<keyword evidence="9" id="KW-0401">Integrin</keyword>
<evidence type="ECO:0000256" key="6">
    <source>
        <dbReference type="ARBA" id="ARBA00023157"/>
    </source>
</evidence>
<dbReference type="GO" id="GO:0007229">
    <property type="term" value="P:integrin-mediated signaling pathway"/>
    <property type="evidence" value="ECO:0007669"/>
    <property type="project" value="UniProtKB-KW"/>
</dbReference>
<dbReference type="SUPFAM" id="SSF55486">
    <property type="entry name" value="Metalloproteases ('zincins'), catalytic domain"/>
    <property type="match status" value="1"/>
</dbReference>
<evidence type="ECO:0000313" key="9">
    <source>
        <dbReference type="EMBL" id="EKC23719.1"/>
    </source>
</evidence>
<dbReference type="GO" id="GO:0006508">
    <property type="term" value="P:proteolysis"/>
    <property type="evidence" value="ECO:0007669"/>
    <property type="project" value="UniProtKB-KW"/>
</dbReference>
<dbReference type="EMBL" id="JH816758">
    <property type="protein sequence ID" value="EKC23719.1"/>
    <property type="molecule type" value="Genomic_DNA"/>
</dbReference>
<evidence type="ECO:0000256" key="3">
    <source>
        <dbReference type="ARBA" id="ARBA00022801"/>
    </source>
</evidence>
<proteinExistence type="predicted"/>